<dbReference type="HOGENOM" id="CLU_624428_0_0_1"/>
<sequence>MKPKPSTTQNPESCSLSPEKCLWVTNGVPCNQQCQSSEELHSHIKAVHVVRSTRTCLWKNCKNNRTVYNATRNLMDHLSDHTGVGNNICPGCGQTFFSRSGLQRHRKTVHGVKAQEAPKMGTRCLCSKDEEECTFVGEDAADLTKHIITNHMEGTTKIICYWKDCSLNLKGISDKDGYIKHFRGHHNKEDMPYLCKVCSLEFSLKRNLDHHVRTEHEVMIYSEELRGSDAASLTVCLWRDDDDETCAQACWNPAELTEHIQKTHKEGFENFVCRWEGCEQEFGRISKFVKHLRSHTNDNSILHRTTDLSKNHKRAESNKDCGKRKRGKKAVGDNLEDDQGQAKRRQKKVKSVQALPATAPTCPNYPFTPQVGAYIDGYFPISTDSQFLGNEEWHQHAPGNVVDVEENEPVYMDISNNPRSSNVADFPPPDDFGFGYERL</sequence>
<feature type="domain" description="C2H2-type" evidence="7">
    <location>
        <begin position="193"/>
        <end position="216"/>
    </location>
</feature>
<dbReference type="GO" id="GO:0045944">
    <property type="term" value="P:positive regulation of transcription by RNA polymerase II"/>
    <property type="evidence" value="ECO:0007669"/>
    <property type="project" value="UniProtKB-ARBA"/>
</dbReference>
<dbReference type="PANTHER" id="PTHR19818:SF139">
    <property type="entry name" value="PAIR-RULE PROTEIN ODD-PAIRED"/>
    <property type="match status" value="1"/>
</dbReference>
<dbReference type="SUPFAM" id="SSF57667">
    <property type="entry name" value="beta-beta-alpha zinc fingers"/>
    <property type="match status" value="2"/>
</dbReference>
<dbReference type="Proteomes" id="UP000008068">
    <property type="component" value="Unassembled WGS sequence"/>
</dbReference>
<dbReference type="OrthoDB" id="6077919at2759"/>
<dbReference type="Pfam" id="PF00096">
    <property type="entry name" value="zf-C2H2"/>
    <property type="match status" value="1"/>
</dbReference>
<evidence type="ECO:0000256" key="4">
    <source>
        <dbReference type="ARBA" id="ARBA00022833"/>
    </source>
</evidence>
<keyword evidence="1" id="KW-0479">Metal-binding</keyword>
<dbReference type="GO" id="GO:0000978">
    <property type="term" value="F:RNA polymerase II cis-regulatory region sequence-specific DNA binding"/>
    <property type="evidence" value="ECO:0007669"/>
    <property type="project" value="TreeGrafter"/>
</dbReference>
<dbReference type="STRING" id="135651.G0NSV2"/>
<dbReference type="SMART" id="SM00355">
    <property type="entry name" value="ZnF_C2H2"/>
    <property type="match status" value="7"/>
</dbReference>
<evidence type="ECO:0000313" key="9">
    <source>
        <dbReference type="Proteomes" id="UP000008068"/>
    </source>
</evidence>
<evidence type="ECO:0000256" key="5">
    <source>
        <dbReference type="PROSITE-ProRule" id="PRU00042"/>
    </source>
</evidence>
<dbReference type="InterPro" id="IPR036236">
    <property type="entry name" value="Znf_C2H2_sf"/>
</dbReference>
<keyword evidence="2" id="KW-0677">Repeat</keyword>
<dbReference type="InterPro" id="IPR050329">
    <property type="entry name" value="GLI_C2H2-zinc-finger"/>
</dbReference>
<dbReference type="PANTHER" id="PTHR19818">
    <property type="entry name" value="ZINC FINGER PROTEIN ZIC AND GLI"/>
    <property type="match status" value="1"/>
</dbReference>
<feature type="domain" description="C2H2-type" evidence="7">
    <location>
        <begin position="87"/>
        <end position="110"/>
    </location>
</feature>
<accession>G0NSV2</accession>
<dbReference type="GO" id="GO:0000981">
    <property type="term" value="F:DNA-binding transcription factor activity, RNA polymerase II-specific"/>
    <property type="evidence" value="ECO:0007669"/>
    <property type="project" value="TreeGrafter"/>
</dbReference>
<evidence type="ECO:0000256" key="1">
    <source>
        <dbReference type="ARBA" id="ARBA00022723"/>
    </source>
</evidence>
<protein>
    <recommendedName>
        <fullName evidence="7">C2H2-type domain-containing protein</fullName>
    </recommendedName>
</protein>
<name>G0NSV2_CAEBE</name>
<reference evidence="9" key="1">
    <citation type="submission" date="2011-07" db="EMBL/GenBank/DDBJ databases">
        <authorList>
            <consortium name="Caenorhabditis brenneri Sequencing and Analysis Consortium"/>
            <person name="Wilson R.K."/>
        </authorList>
    </citation>
    <scope>NUCLEOTIDE SEQUENCE [LARGE SCALE GENOMIC DNA]</scope>
    <source>
        <strain evidence="9">PB2801</strain>
    </source>
</reference>
<dbReference type="eggNOG" id="KOG1721">
    <property type="taxonomic scope" value="Eukaryota"/>
</dbReference>
<organism evidence="9">
    <name type="scientific">Caenorhabditis brenneri</name>
    <name type="common">Nematode worm</name>
    <dbReference type="NCBI Taxonomy" id="135651"/>
    <lineage>
        <taxon>Eukaryota</taxon>
        <taxon>Metazoa</taxon>
        <taxon>Ecdysozoa</taxon>
        <taxon>Nematoda</taxon>
        <taxon>Chromadorea</taxon>
        <taxon>Rhabditida</taxon>
        <taxon>Rhabditina</taxon>
        <taxon>Rhabditomorpha</taxon>
        <taxon>Rhabditoidea</taxon>
        <taxon>Rhabditidae</taxon>
        <taxon>Peloderinae</taxon>
        <taxon>Caenorhabditis</taxon>
    </lineage>
</organism>
<dbReference type="PROSITE" id="PS50157">
    <property type="entry name" value="ZINC_FINGER_C2H2_2"/>
    <property type="match status" value="3"/>
</dbReference>
<evidence type="ECO:0000256" key="3">
    <source>
        <dbReference type="ARBA" id="ARBA00022771"/>
    </source>
</evidence>
<dbReference type="GO" id="GO:0005634">
    <property type="term" value="C:nucleus"/>
    <property type="evidence" value="ECO:0007669"/>
    <property type="project" value="UniProtKB-ARBA"/>
</dbReference>
<dbReference type="GO" id="GO:0008270">
    <property type="term" value="F:zinc ion binding"/>
    <property type="evidence" value="ECO:0007669"/>
    <property type="project" value="UniProtKB-KW"/>
</dbReference>
<evidence type="ECO:0000313" key="8">
    <source>
        <dbReference type="EMBL" id="EGT36927.1"/>
    </source>
</evidence>
<evidence type="ECO:0000256" key="6">
    <source>
        <dbReference type="SAM" id="MobiDB-lite"/>
    </source>
</evidence>
<dbReference type="InterPro" id="IPR013087">
    <property type="entry name" value="Znf_C2H2_type"/>
</dbReference>
<dbReference type="InParanoid" id="G0NSV2"/>
<gene>
    <name evidence="8" type="ORF">CAEBREN_17490</name>
</gene>
<feature type="compositionally biased region" description="Basic and acidic residues" evidence="6">
    <location>
        <begin position="307"/>
        <end position="321"/>
    </location>
</feature>
<keyword evidence="9" id="KW-1185">Reference proteome</keyword>
<dbReference type="AlphaFoldDB" id="G0NSV2"/>
<keyword evidence="3 5" id="KW-0863">Zinc-finger</keyword>
<dbReference type="EMBL" id="GL379940">
    <property type="protein sequence ID" value="EGT36927.1"/>
    <property type="molecule type" value="Genomic_DNA"/>
</dbReference>
<feature type="domain" description="C2H2-type" evidence="7">
    <location>
        <begin position="271"/>
        <end position="300"/>
    </location>
</feature>
<evidence type="ECO:0000256" key="2">
    <source>
        <dbReference type="ARBA" id="ARBA00022737"/>
    </source>
</evidence>
<keyword evidence="4" id="KW-0862">Zinc</keyword>
<feature type="region of interest" description="Disordered" evidence="6">
    <location>
        <begin position="307"/>
        <end position="353"/>
    </location>
</feature>
<dbReference type="Gene3D" id="3.30.160.60">
    <property type="entry name" value="Classic Zinc Finger"/>
    <property type="match status" value="3"/>
</dbReference>
<dbReference type="PROSITE" id="PS00028">
    <property type="entry name" value="ZINC_FINGER_C2H2_1"/>
    <property type="match status" value="3"/>
</dbReference>
<proteinExistence type="predicted"/>
<evidence type="ECO:0000259" key="7">
    <source>
        <dbReference type="PROSITE" id="PS50157"/>
    </source>
</evidence>